<dbReference type="Proteomes" id="UP000051638">
    <property type="component" value="Unassembled WGS sequence"/>
</dbReference>
<dbReference type="EMBL" id="AYYI01000105">
    <property type="protein sequence ID" value="KRM92874.1"/>
    <property type="molecule type" value="Genomic_DNA"/>
</dbReference>
<protein>
    <submittedName>
        <fullName evidence="4">N-acetylmuramidase</fullName>
    </submittedName>
</protein>
<evidence type="ECO:0000256" key="1">
    <source>
        <dbReference type="SAM" id="MobiDB-lite"/>
    </source>
</evidence>
<dbReference type="CDD" id="cd06583">
    <property type="entry name" value="PGRP"/>
    <property type="match status" value="1"/>
</dbReference>
<dbReference type="STRING" id="1423796.FC24_GL000891"/>
<feature type="chain" id="PRO_5039055368" evidence="2">
    <location>
        <begin position="31"/>
        <end position="311"/>
    </location>
</feature>
<dbReference type="AlphaFoldDB" id="A0A0R2CNS6"/>
<keyword evidence="2" id="KW-0732">Signal</keyword>
<dbReference type="PATRIC" id="fig|1423796.3.peg.912"/>
<dbReference type="GO" id="GO:0008745">
    <property type="term" value="F:N-acetylmuramoyl-L-alanine amidase activity"/>
    <property type="evidence" value="ECO:0007669"/>
    <property type="project" value="InterPro"/>
</dbReference>
<gene>
    <name evidence="4" type="ORF">FC24_GL000891</name>
</gene>
<evidence type="ECO:0000313" key="5">
    <source>
        <dbReference type="Proteomes" id="UP000051638"/>
    </source>
</evidence>
<sequence length="311" mass="33436">MKKSNKLKLILGATAMAAALLFGATTATNAYSVDKSFALGAGQGSSQVTNNKYVVLHDVGTESGARDNASYFKNNWNSSYTYTQYVVGDGGQVYQVGQPGYVAWGAGSYANANSPVQIELGHAKSYAQFKQDYAAYVKLAHNSAKQFGIPLRFNDINGGIITHNFVSQNIWGNHSDPIGYLSKWGVSQAMLGRDVVTGSSSLGNNKPTTDKPAGNQNPGTTNGNLQRHLAAGFKAESGTFVNGDTPIQVRYLAGTGAPRAGMLPAYASIKYDSWINYDGYTWVHYIGYNGRDLYLPVHPTGTANNLWGQFK</sequence>
<dbReference type="GO" id="GO:0009253">
    <property type="term" value="P:peptidoglycan catabolic process"/>
    <property type="evidence" value="ECO:0007669"/>
    <property type="project" value="InterPro"/>
</dbReference>
<name>A0A0R2CNS6_9LACO</name>
<dbReference type="InterPro" id="IPR036505">
    <property type="entry name" value="Amidase/PGRP_sf"/>
</dbReference>
<evidence type="ECO:0000313" key="4">
    <source>
        <dbReference type="EMBL" id="KRM92874.1"/>
    </source>
</evidence>
<feature type="signal peptide" evidence="2">
    <location>
        <begin position="1"/>
        <end position="30"/>
    </location>
</feature>
<dbReference type="Pfam" id="PF01510">
    <property type="entry name" value="Amidase_2"/>
    <property type="match status" value="1"/>
</dbReference>
<organism evidence="4 5">
    <name type="scientific">Loigolactobacillus rennini DSM 20253</name>
    <dbReference type="NCBI Taxonomy" id="1423796"/>
    <lineage>
        <taxon>Bacteria</taxon>
        <taxon>Bacillati</taxon>
        <taxon>Bacillota</taxon>
        <taxon>Bacilli</taxon>
        <taxon>Lactobacillales</taxon>
        <taxon>Lactobacillaceae</taxon>
        <taxon>Loigolactobacillus</taxon>
    </lineage>
</organism>
<evidence type="ECO:0000259" key="3">
    <source>
        <dbReference type="SMART" id="SM00644"/>
    </source>
</evidence>
<keyword evidence="5" id="KW-1185">Reference proteome</keyword>
<proteinExistence type="predicted"/>
<dbReference type="Pfam" id="PF08460">
    <property type="entry name" value="SH3_5"/>
    <property type="match status" value="1"/>
</dbReference>
<feature type="domain" description="N-acetylmuramoyl-L-alanine amidase" evidence="3">
    <location>
        <begin position="41"/>
        <end position="178"/>
    </location>
</feature>
<feature type="region of interest" description="Disordered" evidence="1">
    <location>
        <begin position="198"/>
        <end position="222"/>
    </location>
</feature>
<dbReference type="SMART" id="SM00644">
    <property type="entry name" value="Ami_2"/>
    <property type="match status" value="1"/>
</dbReference>
<dbReference type="Gene3D" id="2.30.30.40">
    <property type="entry name" value="SH3 Domains"/>
    <property type="match status" value="1"/>
</dbReference>
<dbReference type="SUPFAM" id="SSF55846">
    <property type="entry name" value="N-acetylmuramoyl-L-alanine amidase-like"/>
    <property type="match status" value="1"/>
</dbReference>
<comment type="caution">
    <text evidence="4">The sequence shown here is derived from an EMBL/GenBank/DDBJ whole genome shotgun (WGS) entry which is preliminary data.</text>
</comment>
<dbReference type="OrthoDB" id="9816557at2"/>
<dbReference type="InterPro" id="IPR003646">
    <property type="entry name" value="SH3-like_bac-type"/>
</dbReference>
<reference evidence="4 5" key="1">
    <citation type="journal article" date="2015" name="Genome Announc.">
        <title>Expanding the biotechnology potential of lactobacilli through comparative genomics of 213 strains and associated genera.</title>
        <authorList>
            <person name="Sun Z."/>
            <person name="Harris H.M."/>
            <person name="McCann A."/>
            <person name="Guo C."/>
            <person name="Argimon S."/>
            <person name="Zhang W."/>
            <person name="Yang X."/>
            <person name="Jeffery I.B."/>
            <person name="Cooney J.C."/>
            <person name="Kagawa T.F."/>
            <person name="Liu W."/>
            <person name="Song Y."/>
            <person name="Salvetti E."/>
            <person name="Wrobel A."/>
            <person name="Rasinkangas P."/>
            <person name="Parkhill J."/>
            <person name="Rea M.C."/>
            <person name="O'Sullivan O."/>
            <person name="Ritari J."/>
            <person name="Douillard F.P."/>
            <person name="Paul Ross R."/>
            <person name="Yang R."/>
            <person name="Briner A.E."/>
            <person name="Felis G.E."/>
            <person name="de Vos W.M."/>
            <person name="Barrangou R."/>
            <person name="Klaenhammer T.R."/>
            <person name="Caufield P.W."/>
            <person name="Cui Y."/>
            <person name="Zhang H."/>
            <person name="O'Toole P.W."/>
        </authorList>
    </citation>
    <scope>NUCLEOTIDE SEQUENCE [LARGE SCALE GENOMIC DNA]</scope>
    <source>
        <strain evidence="4 5">DSM 20253</strain>
    </source>
</reference>
<evidence type="ECO:0000256" key="2">
    <source>
        <dbReference type="SAM" id="SignalP"/>
    </source>
</evidence>
<dbReference type="Gene3D" id="3.40.80.10">
    <property type="entry name" value="Peptidoglycan recognition protein-like"/>
    <property type="match status" value="1"/>
</dbReference>
<accession>A0A0R2CNS6</accession>
<dbReference type="InterPro" id="IPR002502">
    <property type="entry name" value="Amidase_domain"/>
</dbReference>
<dbReference type="RefSeq" id="WP_057874896.1">
    <property type="nucleotide sequence ID" value="NZ_AYYI01000105.1"/>
</dbReference>
<feature type="compositionally biased region" description="Polar residues" evidence="1">
    <location>
        <begin position="198"/>
        <end position="207"/>
    </location>
</feature>